<protein>
    <submittedName>
        <fullName evidence="2">Uncharacterized protein</fullName>
    </submittedName>
</protein>
<dbReference type="AlphaFoldDB" id="A0A7R8X1P3"/>
<dbReference type="GO" id="GO:0008448">
    <property type="term" value="F:N-acetylglucosamine-6-phosphate deacetylase activity"/>
    <property type="evidence" value="ECO:0007669"/>
    <property type="project" value="TreeGrafter"/>
</dbReference>
<proteinExistence type="predicted"/>
<evidence type="ECO:0000256" key="1">
    <source>
        <dbReference type="ARBA" id="ARBA00022801"/>
    </source>
</evidence>
<gene>
    <name evidence="2" type="ORF">CTOB1V02_LOCUS16739</name>
</gene>
<organism evidence="2">
    <name type="scientific">Cyprideis torosa</name>
    <dbReference type="NCBI Taxonomy" id="163714"/>
    <lineage>
        <taxon>Eukaryota</taxon>
        <taxon>Metazoa</taxon>
        <taxon>Ecdysozoa</taxon>
        <taxon>Arthropoda</taxon>
        <taxon>Crustacea</taxon>
        <taxon>Oligostraca</taxon>
        <taxon>Ostracoda</taxon>
        <taxon>Podocopa</taxon>
        <taxon>Podocopida</taxon>
        <taxon>Cytherocopina</taxon>
        <taxon>Cytheroidea</taxon>
        <taxon>Cytherideidae</taxon>
        <taxon>Cyprideis</taxon>
    </lineage>
</organism>
<dbReference type="GO" id="GO:0006046">
    <property type="term" value="P:N-acetylglucosamine catabolic process"/>
    <property type="evidence" value="ECO:0007669"/>
    <property type="project" value="TreeGrafter"/>
</dbReference>
<keyword evidence="1" id="KW-0378">Hydrolase</keyword>
<dbReference type="PANTHER" id="PTHR11113">
    <property type="entry name" value="N-ACETYLGLUCOSAMINE-6-PHOSPHATE DEACETYLASE"/>
    <property type="match status" value="1"/>
</dbReference>
<name>A0A7R8X1P3_9CRUS</name>
<dbReference type="OrthoDB" id="10264777at2759"/>
<sequence>MNQLGARSPGLVGAAVTNGALHAGLIADGIHVHPAAITAAWRAKEAPGALFLVSDAMAVAGSDLTSFTLNGRKITRRDGRLTLADGTLAGADLDLTTAIRVLVEQADVPLDEALRAAVTTPARLIGQPASCDEFIGQPLERFIRIRHDLT</sequence>
<dbReference type="EMBL" id="OB711701">
    <property type="protein sequence ID" value="CAD7238924.1"/>
    <property type="molecule type" value="Genomic_DNA"/>
</dbReference>
<reference evidence="2" key="1">
    <citation type="submission" date="2020-11" db="EMBL/GenBank/DDBJ databases">
        <authorList>
            <person name="Tran Van P."/>
        </authorList>
    </citation>
    <scope>NUCLEOTIDE SEQUENCE</scope>
</reference>
<dbReference type="PANTHER" id="PTHR11113:SF14">
    <property type="entry name" value="N-ACETYLGLUCOSAMINE-6-PHOSPHATE DEACETYLASE"/>
    <property type="match status" value="1"/>
</dbReference>
<feature type="non-terminal residue" evidence="2">
    <location>
        <position position="150"/>
    </location>
</feature>
<evidence type="ECO:0000313" key="2">
    <source>
        <dbReference type="EMBL" id="CAD7238924.1"/>
    </source>
</evidence>
<dbReference type="Gene3D" id="3.20.20.140">
    <property type="entry name" value="Metal-dependent hydrolases"/>
    <property type="match status" value="1"/>
</dbReference>
<accession>A0A7R8X1P3</accession>
<dbReference type="InterPro" id="IPR032466">
    <property type="entry name" value="Metal_Hydrolase"/>
</dbReference>
<dbReference type="SUPFAM" id="SSF51556">
    <property type="entry name" value="Metallo-dependent hydrolases"/>
    <property type="match status" value="1"/>
</dbReference>